<sequence length="198" mass="23134">MTRYDFISKHYDTFLRSLERNTLDMFRQRFVPMIKGYTLDLAVGTGNNIKYYPENSKVVLIDKSVKMLEIAKQKSLDRKDLDLKFINTSVENMPFEDETFDTILSIDVFCSVKNPFNSMLEVKRVLKNGGTGIFVEHGLTGNILKDFMLYLTTLITYPLAGSSMVRKPLDYIKHAEFQIKEYGYLKGSFYYFIVRKEF</sequence>
<dbReference type="CDD" id="cd02440">
    <property type="entry name" value="AdoMet_MTases"/>
    <property type="match status" value="1"/>
</dbReference>
<dbReference type="EMBL" id="CP003257">
    <property type="protein sequence ID" value="AEX85037.1"/>
    <property type="molecule type" value="Genomic_DNA"/>
</dbReference>
<dbReference type="GO" id="GO:0032259">
    <property type="term" value="P:methylation"/>
    <property type="evidence" value="ECO:0007669"/>
    <property type="project" value="UniProtKB-KW"/>
</dbReference>
<protein>
    <submittedName>
        <fullName evidence="2">Methylase involved in ubiquinone/menaquinone biosynthesis</fullName>
    </submittedName>
</protein>
<dbReference type="OrthoDB" id="9772751at2"/>
<dbReference type="PANTHER" id="PTHR45036:SF1">
    <property type="entry name" value="METHYLTRANSFERASE LIKE 7A"/>
    <property type="match status" value="1"/>
</dbReference>
<dbReference type="SUPFAM" id="SSF53335">
    <property type="entry name" value="S-adenosyl-L-methionine-dependent methyltransferases"/>
    <property type="match status" value="1"/>
</dbReference>
<dbReference type="Gene3D" id="3.40.50.150">
    <property type="entry name" value="Vaccinia Virus protein VP39"/>
    <property type="match status" value="1"/>
</dbReference>
<dbReference type="InterPro" id="IPR029063">
    <property type="entry name" value="SAM-dependent_MTases_sf"/>
</dbReference>
<accession>H2J5Q1</accession>
<dbReference type="eggNOG" id="COG2226">
    <property type="taxonomic scope" value="Bacteria"/>
</dbReference>
<dbReference type="HOGENOM" id="CLU_037990_7_3_0"/>
<dbReference type="Pfam" id="PF08241">
    <property type="entry name" value="Methyltransf_11"/>
    <property type="match status" value="1"/>
</dbReference>
<proteinExistence type="predicted"/>
<reference evidence="3" key="2">
    <citation type="submission" date="2012-01" db="EMBL/GenBank/DDBJ databases">
        <title>Complete sequence of chromosome of Marinitoga piezophila KA3.</title>
        <authorList>
            <person name="Lucas S."/>
            <person name="Han J."/>
            <person name="Lapidus A."/>
            <person name="Cheng J.-F."/>
            <person name="Goodwin L."/>
            <person name="Pitluck S."/>
            <person name="Peters L."/>
            <person name="Mikhailova N."/>
            <person name="Teshima H."/>
            <person name="Detter J.C."/>
            <person name="Han C."/>
            <person name="Tapia R."/>
            <person name="Land M."/>
            <person name="Hauser L."/>
            <person name="Kyrpides N."/>
            <person name="Ivanova N."/>
            <person name="Pagani I."/>
            <person name="Jebbar M."/>
            <person name="Vannier P."/>
            <person name="Oger P."/>
            <person name="Cario A."/>
            <person name="Bartlett D."/>
            <person name="Noll K.M."/>
            <person name="Woyke T."/>
        </authorList>
    </citation>
    <scope>NUCLEOTIDE SEQUENCE [LARGE SCALE GENOMIC DNA]</scope>
    <source>
        <strain evidence="3">DSM 14283 / JCM 11233 / KA3</strain>
    </source>
</reference>
<evidence type="ECO:0000313" key="3">
    <source>
        <dbReference type="Proteomes" id="UP000007161"/>
    </source>
</evidence>
<gene>
    <name evidence="2" type="ordered locus">Marpi_0597</name>
</gene>
<name>H2J5Q1_MARPK</name>
<keyword evidence="3" id="KW-1185">Reference proteome</keyword>
<feature type="domain" description="Methyltransferase type 11" evidence="1">
    <location>
        <begin position="39"/>
        <end position="133"/>
    </location>
</feature>
<dbReference type="KEGG" id="mpz:Marpi_0597"/>
<dbReference type="AlphaFoldDB" id="H2J5Q1"/>
<dbReference type="InterPro" id="IPR013216">
    <property type="entry name" value="Methyltransf_11"/>
</dbReference>
<dbReference type="GO" id="GO:0008757">
    <property type="term" value="F:S-adenosylmethionine-dependent methyltransferase activity"/>
    <property type="evidence" value="ECO:0007669"/>
    <property type="project" value="InterPro"/>
</dbReference>
<dbReference type="PANTHER" id="PTHR45036">
    <property type="entry name" value="METHYLTRANSFERASE LIKE 7B"/>
    <property type="match status" value="1"/>
</dbReference>
<evidence type="ECO:0000259" key="1">
    <source>
        <dbReference type="Pfam" id="PF08241"/>
    </source>
</evidence>
<dbReference type="RefSeq" id="WP_014296109.1">
    <property type="nucleotide sequence ID" value="NC_016751.1"/>
</dbReference>
<keyword evidence="2" id="KW-0808">Transferase</keyword>
<dbReference type="Proteomes" id="UP000007161">
    <property type="component" value="Chromosome"/>
</dbReference>
<dbReference type="STRING" id="443254.Marpi_0597"/>
<organism evidence="2 3">
    <name type="scientific">Marinitoga piezophila (strain DSM 14283 / JCM 11233 / KA3)</name>
    <dbReference type="NCBI Taxonomy" id="443254"/>
    <lineage>
        <taxon>Bacteria</taxon>
        <taxon>Thermotogati</taxon>
        <taxon>Thermotogota</taxon>
        <taxon>Thermotogae</taxon>
        <taxon>Petrotogales</taxon>
        <taxon>Petrotogaceae</taxon>
        <taxon>Marinitoga</taxon>
    </lineage>
</organism>
<keyword evidence="2" id="KW-0489">Methyltransferase</keyword>
<dbReference type="InterPro" id="IPR052356">
    <property type="entry name" value="Thiol_S-MT"/>
</dbReference>
<keyword evidence="2" id="KW-0830">Ubiquinone</keyword>
<evidence type="ECO:0000313" key="2">
    <source>
        <dbReference type="EMBL" id="AEX85037.1"/>
    </source>
</evidence>
<reference evidence="2 3" key="1">
    <citation type="journal article" date="2012" name="J. Bacteriol.">
        <title>Complete Genome Sequence of the Thermophilic, Piezophilic, Heterotrophic Bacterium Marinitoga piezophila KA3.</title>
        <authorList>
            <person name="Lucas S."/>
            <person name="Han J."/>
            <person name="Lapidus A."/>
            <person name="Cheng J.F."/>
            <person name="Goodwin L.A."/>
            <person name="Pitluck S."/>
            <person name="Peters L."/>
            <person name="Mikhailova N."/>
            <person name="Teshima H."/>
            <person name="Detter J.C."/>
            <person name="Han C."/>
            <person name="Tapia R."/>
            <person name="Land M."/>
            <person name="Hauser L."/>
            <person name="Kyrpides N.C."/>
            <person name="Ivanova N."/>
            <person name="Pagani I."/>
            <person name="Vannier P."/>
            <person name="Oger P."/>
            <person name="Bartlett D.H."/>
            <person name="Noll K.M."/>
            <person name="Woyke T."/>
            <person name="Jebbar M."/>
        </authorList>
    </citation>
    <scope>NUCLEOTIDE SEQUENCE [LARGE SCALE GENOMIC DNA]</scope>
    <source>
        <strain evidence="3">DSM 14283 / JCM 11233 / KA3</strain>
    </source>
</reference>